<evidence type="ECO:0000256" key="1">
    <source>
        <dbReference type="ARBA" id="ARBA00004275"/>
    </source>
</evidence>
<dbReference type="Gene3D" id="3.90.1200.10">
    <property type="match status" value="1"/>
</dbReference>
<accession>A0A401KD69</accession>
<gene>
    <name evidence="7" type="ORF">AAWM_00046</name>
</gene>
<comment type="similarity">
    <text evidence="3">Belongs to the enoyl-CoA hydratase/isomerase family.</text>
</comment>
<dbReference type="InterPro" id="IPR052898">
    <property type="entry name" value="ACAD10-like"/>
</dbReference>
<dbReference type="FunFam" id="3.90.226.10:FF:000048">
    <property type="entry name" value="3,2-trans-enoyl-CoA isomerase"/>
    <property type="match status" value="1"/>
</dbReference>
<organism evidence="7 8">
    <name type="scientific">Aspergillus awamori</name>
    <name type="common">Black koji mold</name>
    <dbReference type="NCBI Taxonomy" id="105351"/>
    <lineage>
        <taxon>Eukaryota</taxon>
        <taxon>Fungi</taxon>
        <taxon>Dikarya</taxon>
        <taxon>Ascomycota</taxon>
        <taxon>Pezizomycotina</taxon>
        <taxon>Eurotiomycetes</taxon>
        <taxon>Eurotiomycetidae</taxon>
        <taxon>Eurotiales</taxon>
        <taxon>Aspergillaceae</taxon>
        <taxon>Aspergillus</taxon>
    </lineage>
</organism>
<sequence>MAHQAGQPIDIQALEKYLTQALPQIRCPCHVQQFQVGQSNPTYKITDSGGIAYVLRKKPPGKLLSRTVHQIEREYRALSAFQGTEVPVPKTYCLYEKDDVLGTPFYVMEFLDGRIFTDFTMPGVSPTERTALWRDAVRVLGKIHTTNPHSVGLQSFGKQGGYYDRQLSTFTYLSRAQGKVEDPLTKVPVGELPHYTEMVDFFCRHESRPKDRHTIVHGDYKIDNLIFHPTESQVIGVLDWEMATMGHPLSDFCNLTHPYFWDGLNQDVAMFRSGKVAGLPSRAQCLQWYVETAGWDPEPDLWWGDAFFAFRTTVILQSVAARHAERQTSSPDSVKYALKVEPSADAAWELYIPLSNINPRPGDATIIVAPGGGFGKELYEPVCEELLMRYGKEGLKIRSIWAADPAHQAESNIINGGRLGIDRELTRRSTVVSRDSSLTDGDPPASHFDHSRDLLHLINVKRDDMPRPIVAIGHSAGCLSVVHLGLMHPRLFHAMVLFEAPIVRPITHLSNTSMYKTDMVMRPHLQSSVHRREAWPSRPAATESFKRKPFYQAWDRRVFAQFVKYGLRDVLAKSEISDENGRPNETTPVRLTTPLVQELASFARPYHNLPAPDVGVGDPRNRLTHPDLDPESLTSLPFYRPEITELFPRLPYLRPSVLYIFGSESHMSLPELRSDKLRTTGIATGGSGGAAAGRVREVVMQGFSHQVPFEAVDGCAEEISRCHSPIIVRLQGHIAVVTLNRPDKLNALDQDNYYQLGKIFRHLEKTPDVTITVLTGTGRYFSAGTDVGSAFRNRPYGTDMRRNMSGTLFNNLDLTHTLANFPKILIVALNGPVVGFPAALIAQADFIYAAPHTFLLTPFSSLGVAAEGAASRSFVQRLGMSKANEALIMSKRISCEELVACGFVNGVVTSPSGKPDDSVGFLKQVLDEVHRRFDSLAARSCVVGIKDLIRKPERMINVQQNCLEVFAGLDMVATGVPEQHVQTLVEGQKKHKL</sequence>
<dbReference type="Gene3D" id="3.40.50.1820">
    <property type="entry name" value="alpha/beta hydrolase"/>
    <property type="match status" value="1"/>
</dbReference>
<dbReference type="InterPro" id="IPR011009">
    <property type="entry name" value="Kinase-like_dom_sf"/>
</dbReference>
<evidence type="ECO:0000313" key="7">
    <source>
        <dbReference type="EMBL" id="GCB17161.1"/>
    </source>
</evidence>
<evidence type="ECO:0000256" key="2">
    <source>
        <dbReference type="ARBA" id="ARBA00005005"/>
    </source>
</evidence>
<dbReference type="InterPro" id="IPR002575">
    <property type="entry name" value="Aminoglycoside_PTrfase"/>
</dbReference>
<dbReference type="SUPFAM" id="SSF53474">
    <property type="entry name" value="alpha/beta-Hydrolases"/>
    <property type="match status" value="1"/>
</dbReference>
<evidence type="ECO:0000256" key="4">
    <source>
        <dbReference type="ARBA" id="ARBA00023140"/>
    </source>
</evidence>
<keyword evidence="5" id="KW-0413">Isomerase</keyword>
<comment type="subcellular location">
    <subcellularLocation>
        <location evidence="1">Peroxisome</location>
    </subcellularLocation>
</comment>
<dbReference type="CDD" id="cd06558">
    <property type="entry name" value="crotonase-like"/>
    <property type="match status" value="1"/>
</dbReference>
<dbReference type="EMBL" id="BDHI01000001">
    <property type="protein sequence ID" value="GCB17161.1"/>
    <property type="molecule type" value="Genomic_DNA"/>
</dbReference>
<name>A0A401KD69_ASPAW</name>
<evidence type="ECO:0000259" key="6">
    <source>
        <dbReference type="Pfam" id="PF01636"/>
    </source>
</evidence>
<dbReference type="InterPro" id="IPR029058">
    <property type="entry name" value="AB_hydrolase_fold"/>
</dbReference>
<dbReference type="GO" id="GO:0016853">
    <property type="term" value="F:isomerase activity"/>
    <property type="evidence" value="ECO:0007669"/>
    <property type="project" value="UniProtKB-KW"/>
</dbReference>
<dbReference type="InterPro" id="IPR029045">
    <property type="entry name" value="ClpP/crotonase-like_dom_sf"/>
</dbReference>
<dbReference type="Pfam" id="PF01636">
    <property type="entry name" value="APH"/>
    <property type="match status" value="1"/>
</dbReference>
<dbReference type="SUPFAM" id="SSF52096">
    <property type="entry name" value="ClpP/crotonase"/>
    <property type="match status" value="1"/>
</dbReference>
<dbReference type="STRING" id="105351.A0A401KD69"/>
<dbReference type="PANTHER" id="PTHR47829">
    <property type="entry name" value="HYDROLASE, PUTATIVE (AFU_ORTHOLOGUE AFUA_1G12880)-RELATED"/>
    <property type="match status" value="1"/>
</dbReference>
<feature type="domain" description="Aminoglycoside phosphotransferase" evidence="6">
    <location>
        <begin position="31"/>
        <end position="275"/>
    </location>
</feature>
<evidence type="ECO:0000256" key="3">
    <source>
        <dbReference type="ARBA" id="ARBA00005254"/>
    </source>
</evidence>
<dbReference type="InterPro" id="IPR001753">
    <property type="entry name" value="Enoyl-CoA_hydra/iso"/>
</dbReference>
<evidence type="ECO:0000256" key="5">
    <source>
        <dbReference type="ARBA" id="ARBA00023235"/>
    </source>
</evidence>
<proteinExistence type="inferred from homology"/>
<dbReference type="Gene3D" id="3.30.200.20">
    <property type="entry name" value="Phosphorylase Kinase, domain 1"/>
    <property type="match status" value="1"/>
</dbReference>
<dbReference type="SUPFAM" id="SSF56112">
    <property type="entry name" value="Protein kinase-like (PK-like)"/>
    <property type="match status" value="1"/>
</dbReference>
<comment type="caution">
    <text evidence="7">The sequence shown here is derived from an EMBL/GenBank/DDBJ whole genome shotgun (WGS) entry which is preliminary data.</text>
</comment>
<comment type="pathway">
    <text evidence="2">Lipid metabolism; fatty acid beta-oxidation.</text>
</comment>
<dbReference type="CDD" id="cd05154">
    <property type="entry name" value="ACAD10_11_N-like"/>
    <property type="match status" value="1"/>
</dbReference>
<protein>
    <submittedName>
        <fullName evidence="7">Acyl-CoA dehydrogenase family member 11</fullName>
    </submittedName>
</protein>
<reference evidence="7 8" key="1">
    <citation type="submission" date="2016-09" db="EMBL/GenBank/DDBJ databases">
        <title>Aspergillus awamori IFM 58123T.</title>
        <authorList>
            <person name="Kusuya Y."/>
            <person name="Shimizu M."/>
            <person name="Takahashi H."/>
            <person name="Yaguchi T."/>
        </authorList>
    </citation>
    <scope>NUCLEOTIDE SEQUENCE [LARGE SCALE GENOMIC DNA]</scope>
    <source>
        <strain evidence="7 8">IFM 58123</strain>
    </source>
</reference>
<dbReference type="InterPro" id="IPR041726">
    <property type="entry name" value="ACAD10_11_N"/>
</dbReference>
<dbReference type="Proteomes" id="UP000286921">
    <property type="component" value="Unassembled WGS sequence"/>
</dbReference>
<dbReference type="AlphaFoldDB" id="A0A401KD69"/>
<dbReference type="PANTHER" id="PTHR47829:SF1">
    <property type="entry name" value="HAD FAMILY PHOSPHATASE"/>
    <property type="match status" value="1"/>
</dbReference>
<keyword evidence="4" id="KW-0576">Peroxisome</keyword>
<dbReference type="Pfam" id="PF00378">
    <property type="entry name" value="ECH_1"/>
    <property type="match status" value="1"/>
</dbReference>
<dbReference type="GO" id="GO:0005777">
    <property type="term" value="C:peroxisome"/>
    <property type="evidence" value="ECO:0007669"/>
    <property type="project" value="UniProtKB-SubCell"/>
</dbReference>
<keyword evidence="8" id="KW-1185">Reference proteome</keyword>
<dbReference type="Gene3D" id="3.90.226.10">
    <property type="entry name" value="2-enoyl-CoA Hydratase, Chain A, domain 1"/>
    <property type="match status" value="1"/>
</dbReference>
<evidence type="ECO:0000313" key="8">
    <source>
        <dbReference type="Proteomes" id="UP000286921"/>
    </source>
</evidence>